<feature type="domain" description="PI3K/PI4K catalytic" evidence="14">
    <location>
        <begin position="1504"/>
        <end position="1815"/>
    </location>
</feature>
<evidence type="ECO:0000313" key="17">
    <source>
        <dbReference type="EMBL" id="PWN89948.1"/>
    </source>
</evidence>
<dbReference type="InterPro" id="IPR003151">
    <property type="entry name" value="PIK-rel_kinase_FAT"/>
</dbReference>
<evidence type="ECO:0000256" key="4">
    <source>
        <dbReference type="ARBA" id="ARBA00022527"/>
    </source>
</evidence>
<dbReference type="GO" id="GO:0005634">
    <property type="term" value="C:nucleus"/>
    <property type="evidence" value="ECO:0007669"/>
    <property type="project" value="UniProtKB-SubCell"/>
</dbReference>
<evidence type="ECO:0000256" key="13">
    <source>
        <dbReference type="ARBA" id="ARBA00048679"/>
    </source>
</evidence>
<evidence type="ECO:0000256" key="8">
    <source>
        <dbReference type="ARBA" id="ARBA00022777"/>
    </source>
</evidence>
<dbReference type="InterPro" id="IPR011009">
    <property type="entry name" value="Kinase-like_dom_sf"/>
</dbReference>
<comment type="subcellular location">
    <subcellularLocation>
        <location evidence="1">Nucleus</location>
    </subcellularLocation>
</comment>
<dbReference type="Pfam" id="PF02259">
    <property type="entry name" value="FAT"/>
    <property type="match status" value="1"/>
</dbReference>
<dbReference type="InterPro" id="IPR012993">
    <property type="entry name" value="UME"/>
</dbReference>
<dbReference type="Pfam" id="PF25030">
    <property type="entry name" value="M-HEAT_ATR"/>
    <property type="match status" value="1"/>
</dbReference>
<gene>
    <name evidence="17" type="ORF">FA10DRAFT_229383</name>
</gene>
<evidence type="ECO:0000256" key="1">
    <source>
        <dbReference type="ARBA" id="ARBA00004123"/>
    </source>
</evidence>
<dbReference type="PROSITE" id="PS51190">
    <property type="entry name" value="FATC"/>
    <property type="match status" value="1"/>
</dbReference>
<dbReference type="CDD" id="cd00892">
    <property type="entry name" value="PIKKc_ATR"/>
    <property type="match status" value="1"/>
</dbReference>
<dbReference type="InterPro" id="IPR056802">
    <property type="entry name" value="ATR-like_M-HEAT"/>
</dbReference>
<dbReference type="Gene3D" id="1.10.1070.11">
    <property type="entry name" value="Phosphatidylinositol 3-/4-kinase, catalytic domain"/>
    <property type="match status" value="1"/>
</dbReference>
<evidence type="ECO:0000259" key="14">
    <source>
        <dbReference type="PROSITE" id="PS50290"/>
    </source>
</evidence>
<dbReference type="Pfam" id="PF08064">
    <property type="entry name" value="UME"/>
    <property type="match status" value="1"/>
</dbReference>
<organism evidence="17 18">
    <name type="scientific">Acaromyces ingoldii</name>
    <dbReference type="NCBI Taxonomy" id="215250"/>
    <lineage>
        <taxon>Eukaryota</taxon>
        <taxon>Fungi</taxon>
        <taxon>Dikarya</taxon>
        <taxon>Basidiomycota</taxon>
        <taxon>Ustilaginomycotina</taxon>
        <taxon>Exobasidiomycetes</taxon>
        <taxon>Exobasidiales</taxon>
        <taxon>Cryptobasidiaceae</taxon>
        <taxon>Acaromyces</taxon>
    </lineage>
</organism>
<keyword evidence="10" id="KW-0234">DNA repair</keyword>
<comment type="catalytic activity">
    <reaction evidence="13">
        <text>L-seryl-[protein] + ATP = O-phospho-L-seryl-[protein] + ADP + H(+)</text>
        <dbReference type="Rhea" id="RHEA:17989"/>
        <dbReference type="Rhea" id="RHEA-COMP:9863"/>
        <dbReference type="Rhea" id="RHEA-COMP:11604"/>
        <dbReference type="ChEBI" id="CHEBI:15378"/>
        <dbReference type="ChEBI" id="CHEBI:29999"/>
        <dbReference type="ChEBI" id="CHEBI:30616"/>
        <dbReference type="ChEBI" id="CHEBI:83421"/>
        <dbReference type="ChEBI" id="CHEBI:456216"/>
        <dbReference type="EC" id="2.7.11.1"/>
    </reaction>
</comment>
<dbReference type="InterPro" id="IPR000403">
    <property type="entry name" value="PI3/4_kinase_cat_dom"/>
</dbReference>
<keyword evidence="18" id="KW-1185">Reference proteome</keyword>
<dbReference type="SMART" id="SM00802">
    <property type="entry name" value="UME"/>
    <property type="match status" value="1"/>
</dbReference>
<dbReference type="FunCoup" id="A0A316YMQ7">
    <property type="interactions" value="498"/>
</dbReference>
<keyword evidence="11" id="KW-0539">Nucleus</keyword>
<comment type="similarity">
    <text evidence="2">Belongs to the PI3/PI4-kinase family. ATM subfamily.</text>
</comment>
<accession>A0A316YMQ7</accession>
<dbReference type="STRING" id="215250.A0A316YMQ7"/>
<evidence type="ECO:0000256" key="9">
    <source>
        <dbReference type="ARBA" id="ARBA00022840"/>
    </source>
</evidence>
<keyword evidence="9" id="KW-0067">ATP-binding</keyword>
<dbReference type="Pfam" id="PF00454">
    <property type="entry name" value="PI3_PI4_kinase"/>
    <property type="match status" value="1"/>
</dbReference>
<dbReference type="GO" id="GO:0000077">
    <property type="term" value="P:DNA damage checkpoint signaling"/>
    <property type="evidence" value="ECO:0007669"/>
    <property type="project" value="TreeGrafter"/>
</dbReference>
<sequence>MAAFAAVLRAGLSHKERSVRLAAGRLGAQVVRQASEVEASKRASLSPIFQIYLDNLNGTKRRRTETAILGMGLMGDIDDDKVQDFVLLNLVLQLGSDTFSKSLAYTTITQLAAQHRCTNFQLLAPCLETISVQVVEKMTSAPTLFLEVLALTNQNQSKFLLSTLHYTLPRVLDLEETKSDKTLKLIASAIGQNVRAMCFEQAAAVLRHFLMLPSPRREEGMNRLVAKVRGDEERGDINLKGMLKSYSVELVGPLVTCLGDPSLHDSALAGLQQYNAIVNGPAKTSSSASGGDLSSFLKDEILAILSWINEDLMNGHGKKSLAHKAMTARSVGALIKVVGQTISMVTPQIMATLNSTIQVRELVLPALESWRVFITRMRYDDVAPFIGQTAATFLAAWSRFGEAEKQLASSILRYIVIDGKDSFHQHLRHGFPSLDEIKADIPDVCRQLRDIGVHASRQPEVRLQHILDRAANVNASICGQALQELKSFLTKERDFVERITSGHSFGPVVSNIVHVLFTTATRADEQEQIRDACFESLGMLGAVDPDRFKLETTSRIVLIDDFENKHDVVEFALHLIKDVLVGAFRATNDTKHQAALAYAIQELLKFCGFSSSLLPNSTQFRQVQLKTRQRFTSLPPDMLETVAPLLDSKYSVQHGESSKRERPFYKHTSSFREWIQIWTNDLILNSQGADAHTVFDVFRSAIRDHDLSIAHHILPHLVLNILILGEDVQLQEIYEEFKVILSDQTDPKTTFSPERRMKSAQTVFGLLDHISAWLHRRMQALRKAKADAGKGQSRRRVVVDERAVVRVNEQFQGISQELMAQAALQCRAYARSLLNFEQRIRTLRDAGAKDQDLQSHYEAMHTIYASLDEPDGMEGISTKVISPSLEHQIREHESTGRWTAAQSCWEVRLQQRPDSSDLHMGLLRCLRSLGHYDTMRTHIRGVLSVHPDWDELLAPFYVEGSCILSDWAEVGKVLVRGNDDQSPEHATARVMLAMHNNDSITFTKAMKDARRLLGKPIIAAGKDSYVTVYDSVAQLHMLHELSIIHEACGSATAEGVSTVSRTRLSRSRLSETLAARLNATLPSFRTREPLLSLRRSAFSAHGQFRAETGQSWIASSKIARRAGHTQTAYSAALQASQWDAPFAFVQQAKLMALGDQPQAAIQELSNALSNFAVQNGQIKRISDSAITDLGSSNGEDDSTTLLSHRAYANAHLLRARLAEATGRLGPNEIIEQYRQCAKLDEGSEKMWYYLGRFYDQDREQASNLMAQQFSVCRYYFKSAQCGTKFFYRTLPRICTIWFDCGDEDDLVALSKGNAASKMDPAREPDRFEAFDYFKKLNEIVRRFIRKLTPYQWLAVFPQLYSRVVHKNDIVWKVLQELIAYVVEQYPHQAMWSLVAGCQSKDPDRLKRVRDVVKQVKAKADRDKVRTIERTQKMAEELLKLCEHPVGKEQKTLNMQTNFPRLAALATNELIIPLQESISVSLPADNIANPQHLPFDVDLPRISGFEQVVEIMNSLQRPRKIVVIGSNGRSYAFLCKPKDDLRKDARLMEFDSMINNLLQTNSESRKRKLYIRTYSVVTLNEECGLIEWVPNTVGLRNILAVLYKQRNIELYTRDIHQAMDEARKQTKAAASSEVFETKVLKKYPPVFHEWFLVTFPEPSAWLKARLAYAHTLAVMSMVGHVLGLGDRHGENILFDAQSGDTVHVDLNCLFEKGLTFEIQEKVPFRLTQNLVDALGVTGHEGVFRKAAEVSMGILRDNKDSLMSVLEAMVHDPLVEWGSDNRSKSGRGASTNRVDPRVAQARKALEPVKEKLSGRVRKSDSSWTAVHHSTTSLVDALLRDAMSKSLLARMYVGWASYL</sequence>
<comment type="catalytic activity">
    <reaction evidence="12">
        <text>L-threonyl-[protein] + ATP = O-phospho-L-threonyl-[protein] + ADP + H(+)</text>
        <dbReference type="Rhea" id="RHEA:46608"/>
        <dbReference type="Rhea" id="RHEA-COMP:11060"/>
        <dbReference type="Rhea" id="RHEA-COMP:11605"/>
        <dbReference type="ChEBI" id="CHEBI:15378"/>
        <dbReference type="ChEBI" id="CHEBI:30013"/>
        <dbReference type="ChEBI" id="CHEBI:30616"/>
        <dbReference type="ChEBI" id="CHEBI:61977"/>
        <dbReference type="ChEBI" id="CHEBI:456216"/>
        <dbReference type="EC" id="2.7.11.1"/>
    </reaction>
</comment>
<dbReference type="Gene3D" id="3.30.1010.10">
    <property type="entry name" value="Phosphatidylinositol 3-kinase Catalytic Subunit, Chain A, domain 4"/>
    <property type="match status" value="1"/>
</dbReference>
<evidence type="ECO:0000256" key="11">
    <source>
        <dbReference type="ARBA" id="ARBA00023242"/>
    </source>
</evidence>
<dbReference type="EC" id="2.7.11.1" evidence="3"/>
<dbReference type="GeneID" id="37040702"/>
<dbReference type="InterPro" id="IPR057564">
    <property type="entry name" value="HEAT_ATR"/>
</dbReference>
<feature type="domain" description="FAT" evidence="15">
    <location>
        <begin position="818"/>
        <end position="1399"/>
    </location>
</feature>
<name>A0A316YMQ7_9BASI</name>
<dbReference type="PANTHER" id="PTHR11139:SF125">
    <property type="entry name" value="SERINE_THREONINE-PROTEIN KINASE MEC1"/>
    <property type="match status" value="1"/>
</dbReference>
<dbReference type="InParanoid" id="A0A316YMQ7"/>
<dbReference type="InterPro" id="IPR016024">
    <property type="entry name" value="ARM-type_fold"/>
</dbReference>
<protein>
    <recommendedName>
        <fullName evidence="3">non-specific serine/threonine protein kinase</fullName>
        <ecNumber evidence="3">2.7.11.1</ecNumber>
    </recommendedName>
</protein>
<dbReference type="SUPFAM" id="SSF56112">
    <property type="entry name" value="Protein kinase-like (PK-like)"/>
    <property type="match status" value="1"/>
</dbReference>
<proteinExistence type="inferred from homology"/>
<evidence type="ECO:0000256" key="7">
    <source>
        <dbReference type="ARBA" id="ARBA00022763"/>
    </source>
</evidence>
<keyword evidence="4" id="KW-0723">Serine/threonine-protein kinase</keyword>
<dbReference type="GO" id="GO:0005694">
    <property type="term" value="C:chromosome"/>
    <property type="evidence" value="ECO:0007669"/>
    <property type="project" value="TreeGrafter"/>
</dbReference>
<dbReference type="SMART" id="SM00146">
    <property type="entry name" value="PI3Kc"/>
    <property type="match status" value="1"/>
</dbReference>
<dbReference type="InterPro" id="IPR011990">
    <property type="entry name" value="TPR-like_helical_dom_sf"/>
</dbReference>
<evidence type="ECO:0000256" key="12">
    <source>
        <dbReference type="ARBA" id="ARBA00047899"/>
    </source>
</evidence>
<reference evidence="17 18" key="1">
    <citation type="journal article" date="2018" name="Mol. Biol. Evol.">
        <title>Broad Genomic Sampling Reveals a Smut Pathogenic Ancestry of the Fungal Clade Ustilaginomycotina.</title>
        <authorList>
            <person name="Kijpornyongpan T."/>
            <person name="Mondo S.J."/>
            <person name="Barry K."/>
            <person name="Sandor L."/>
            <person name="Lee J."/>
            <person name="Lipzen A."/>
            <person name="Pangilinan J."/>
            <person name="LaButti K."/>
            <person name="Hainaut M."/>
            <person name="Henrissat B."/>
            <person name="Grigoriev I.V."/>
            <person name="Spatafora J.W."/>
            <person name="Aime M.C."/>
        </authorList>
    </citation>
    <scope>NUCLEOTIDE SEQUENCE [LARGE SCALE GENOMIC DNA]</scope>
    <source>
        <strain evidence="17 18">MCA 4198</strain>
    </source>
</reference>
<evidence type="ECO:0000256" key="5">
    <source>
        <dbReference type="ARBA" id="ARBA00022679"/>
    </source>
</evidence>
<dbReference type="GO" id="GO:0004674">
    <property type="term" value="F:protein serine/threonine kinase activity"/>
    <property type="evidence" value="ECO:0007669"/>
    <property type="project" value="UniProtKB-KW"/>
</dbReference>
<dbReference type="EMBL" id="KZ819636">
    <property type="protein sequence ID" value="PWN89948.1"/>
    <property type="molecule type" value="Genomic_DNA"/>
</dbReference>
<dbReference type="PROSITE" id="PS51189">
    <property type="entry name" value="FAT"/>
    <property type="match status" value="1"/>
</dbReference>
<dbReference type="RefSeq" id="XP_025377146.1">
    <property type="nucleotide sequence ID" value="XM_025518786.1"/>
</dbReference>
<dbReference type="GO" id="GO:0006281">
    <property type="term" value="P:DNA repair"/>
    <property type="evidence" value="ECO:0007669"/>
    <property type="project" value="UniProtKB-KW"/>
</dbReference>
<keyword evidence="5" id="KW-0808">Transferase</keyword>
<keyword evidence="7" id="KW-0227">DNA damage</keyword>
<feature type="domain" description="FATC" evidence="16">
    <location>
        <begin position="1824"/>
        <end position="1856"/>
    </location>
</feature>
<dbReference type="PROSITE" id="PS50290">
    <property type="entry name" value="PI3_4_KINASE_3"/>
    <property type="match status" value="1"/>
</dbReference>
<evidence type="ECO:0000313" key="18">
    <source>
        <dbReference type="Proteomes" id="UP000245768"/>
    </source>
</evidence>
<dbReference type="Proteomes" id="UP000245768">
    <property type="component" value="Unassembled WGS sequence"/>
</dbReference>
<dbReference type="Pfam" id="PF23593">
    <property type="entry name" value="HEAT_ATR"/>
    <property type="match status" value="1"/>
</dbReference>
<dbReference type="PROSITE" id="PS00916">
    <property type="entry name" value="PI3_4_KINASE_2"/>
    <property type="match status" value="1"/>
</dbReference>
<dbReference type="GO" id="GO:0000723">
    <property type="term" value="P:telomere maintenance"/>
    <property type="evidence" value="ECO:0007669"/>
    <property type="project" value="TreeGrafter"/>
</dbReference>
<dbReference type="SMART" id="SM01343">
    <property type="entry name" value="FATC"/>
    <property type="match status" value="1"/>
</dbReference>
<dbReference type="OrthoDB" id="381190at2759"/>
<evidence type="ECO:0000256" key="6">
    <source>
        <dbReference type="ARBA" id="ARBA00022741"/>
    </source>
</evidence>
<dbReference type="InterPro" id="IPR036940">
    <property type="entry name" value="PI3/4_kinase_cat_sf"/>
</dbReference>
<keyword evidence="6" id="KW-0547">Nucleotide-binding</keyword>
<dbReference type="InterPro" id="IPR050517">
    <property type="entry name" value="DDR_Repair_Kinase"/>
</dbReference>
<dbReference type="Gene3D" id="1.25.40.10">
    <property type="entry name" value="Tetratricopeptide repeat domain"/>
    <property type="match status" value="1"/>
</dbReference>
<dbReference type="InterPro" id="IPR018936">
    <property type="entry name" value="PI3/4_kinase_CS"/>
</dbReference>
<evidence type="ECO:0000256" key="10">
    <source>
        <dbReference type="ARBA" id="ARBA00023204"/>
    </source>
</evidence>
<dbReference type="SUPFAM" id="SSF48371">
    <property type="entry name" value="ARM repeat"/>
    <property type="match status" value="1"/>
</dbReference>
<dbReference type="PANTHER" id="PTHR11139">
    <property type="entry name" value="ATAXIA TELANGIECTASIA MUTATED ATM -RELATED"/>
    <property type="match status" value="1"/>
</dbReference>
<evidence type="ECO:0000259" key="16">
    <source>
        <dbReference type="PROSITE" id="PS51190"/>
    </source>
</evidence>
<dbReference type="GO" id="GO:0005524">
    <property type="term" value="F:ATP binding"/>
    <property type="evidence" value="ECO:0007669"/>
    <property type="project" value="UniProtKB-KW"/>
</dbReference>
<evidence type="ECO:0000256" key="2">
    <source>
        <dbReference type="ARBA" id="ARBA00010769"/>
    </source>
</evidence>
<evidence type="ECO:0000259" key="15">
    <source>
        <dbReference type="PROSITE" id="PS51189"/>
    </source>
</evidence>
<dbReference type="InterPro" id="IPR003152">
    <property type="entry name" value="FATC_dom"/>
</dbReference>
<evidence type="ECO:0000256" key="3">
    <source>
        <dbReference type="ARBA" id="ARBA00012513"/>
    </source>
</evidence>
<keyword evidence="8" id="KW-0418">Kinase</keyword>
<dbReference type="InterPro" id="IPR014009">
    <property type="entry name" value="PIK_FAT"/>
</dbReference>